<keyword evidence="1" id="KW-0472">Membrane</keyword>
<feature type="transmembrane region" description="Helical" evidence="1">
    <location>
        <begin position="6"/>
        <end position="26"/>
    </location>
</feature>
<keyword evidence="1" id="KW-1133">Transmembrane helix</keyword>
<dbReference type="OrthoDB" id="317896at2"/>
<evidence type="ECO:0000313" key="3">
    <source>
        <dbReference type="Proteomes" id="UP000297693"/>
    </source>
</evidence>
<dbReference type="EMBL" id="RQGD01000035">
    <property type="protein sequence ID" value="TGL57473.1"/>
    <property type="molecule type" value="Genomic_DNA"/>
</dbReference>
<keyword evidence="3" id="KW-1185">Reference proteome</keyword>
<name>A0A4R9JWT5_9LEPT</name>
<keyword evidence="1" id="KW-0812">Transmembrane</keyword>
<dbReference type="Proteomes" id="UP000297693">
    <property type="component" value="Unassembled WGS sequence"/>
</dbReference>
<feature type="transmembrane region" description="Helical" evidence="1">
    <location>
        <begin position="281"/>
        <end position="302"/>
    </location>
</feature>
<evidence type="ECO:0000313" key="2">
    <source>
        <dbReference type="EMBL" id="TGL57473.1"/>
    </source>
</evidence>
<dbReference type="RefSeq" id="WP_135624595.1">
    <property type="nucleotide sequence ID" value="NZ_RQGD01000035.1"/>
</dbReference>
<dbReference type="AlphaFoldDB" id="A0A4R9JWT5"/>
<organism evidence="2 3">
    <name type="scientific">Leptospira ognonensis</name>
    <dbReference type="NCBI Taxonomy" id="2484945"/>
    <lineage>
        <taxon>Bacteria</taxon>
        <taxon>Pseudomonadati</taxon>
        <taxon>Spirochaetota</taxon>
        <taxon>Spirochaetia</taxon>
        <taxon>Leptospirales</taxon>
        <taxon>Leptospiraceae</taxon>
        <taxon>Leptospira</taxon>
    </lineage>
</organism>
<evidence type="ECO:0000256" key="1">
    <source>
        <dbReference type="SAM" id="Phobius"/>
    </source>
</evidence>
<sequence>MQYKRIHPIFPRILFVFFYLGMGISLHADRIFLKSGASSIGKALSVSTTHVDWQEEKNKIRKIPLAEVERIDVGYDGVPVCTNFKPMLAERCDLLLHRITKNTVSFTSKADPLKLDVLPLAKIVTLKLTFSPEEDYSLFIKPGISGIWEAGDFKGSATLVSNQNQIWVLQPKERGLASISIPFDQMKNFQLDRVQTISEIVIENGPKVIPGIAPLQDKKYTKSALLFSGAILSGLGMFYEYNQSVNAINNDREYVPSPDGRIFILSNVLSTDRYDFHNRRFQAYTALLSMIVVYSLFDAFYLGQMESQNGNTSSVWLKPGVEASVQSKQRFSPIPTGNLLHYSFEVEARF</sequence>
<accession>A0A4R9JWT5</accession>
<comment type="caution">
    <text evidence="2">The sequence shown here is derived from an EMBL/GenBank/DDBJ whole genome shotgun (WGS) entry which is preliminary data.</text>
</comment>
<reference evidence="2" key="1">
    <citation type="journal article" date="2019" name="PLoS Negl. Trop. Dis.">
        <title>Revisiting the worldwide diversity of Leptospira species in the environment.</title>
        <authorList>
            <person name="Vincent A.T."/>
            <person name="Schiettekatte O."/>
            <person name="Bourhy P."/>
            <person name="Veyrier F.J."/>
            <person name="Picardeau M."/>
        </authorList>
    </citation>
    <scope>NUCLEOTIDE SEQUENCE [LARGE SCALE GENOMIC DNA]</scope>
    <source>
        <strain evidence="2">201702476</strain>
    </source>
</reference>
<dbReference type="NCBIfam" id="NF047503">
    <property type="entry name" value="LB_137_fam"/>
    <property type="match status" value="1"/>
</dbReference>
<gene>
    <name evidence="2" type="ORF">EHQ58_14430</name>
</gene>
<protein>
    <submittedName>
        <fullName evidence="2">Uncharacterized protein</fullName>
    </submittedName>
</protein>
<proteinExistence type="predicted"/>